<dbReference type="GO" id="GO:0030003">
    <property type="term" value="P:intracellular monoatomic cation homeostasis"/>
    <property type="evidence" value="ECO:0007669"/>
    <property type="project" value="UniProtKB-ARBA"/>
</dbReference>
<dbReference type="GO" id="GO:0008324">
    <property type="term" value="F:monoatomic cation transmembrane transporter activity"/>
    <property type="evidence" value="ECO:0007669"/>
    <property type="project" value="InterPro"/>
</dbReference>
<name>A0A165A7V5_9AGAM</name>
<keyword evidence="4 7" id="KW-1133">Transmembrane helix</keyword>
<evidence type="ECO:0000256" key="5">
    <source>
        <dbReference type="ARBA" id="ARBA00023136"/>
    </source>
</evidence>
<sequence>MASSSHQKHDDHDDHSHSHSHSIFHSHAHGENGHADESRKMVEVLKNKGNPGSRITLLGLFVNVGLTASKGLAGWTLHSASLMADAGHSLSDLLGDFVTLFCWNLSRRPPSEKYPYGFGKFETLGTTSVSLMLIGGALGIGFHSYYLLLDALLPTISTLQPGALQTVLTWLTSARIAPDLLHSHAHALDPNAAWFALISIVVKEWLYRITKRVADQENSSVLLANAIHHRSDAYSSFVALVAILGTWAIPSLPLDPIGGLVVSVVILNQGIAIMKSALGELTDAGVSKKTLSSLSKSLDSLIAVSTSEKSTLSVVAIENLRAKRAGALMFVDMTAKVSPHLTVDQSTLLEDNIRERLRTVRTDISEVRVRFVPGDEKTDS</sequence>
<dbReference type="InterPro" id="IPR027469">
    <property type="entry name" value="Cation_efflux_TMD_sf"/>
</dbReference>
<evidence type="ECO:0000256" key="4">
    <source>
        <dbReference type="ARBA" id="ARBA00022989"/>
    </source>
</evidence>
<dbReference type="GO" id="GO:0016020">
    <property type="term" value="C:membrane"/>
    <property type="evidence" value="ECO:0007669"/>
    <property type="project" value="UniProtKB-SubCell"/>
</dbReference>
<evidence type="ECO:0000313" key="10">
    <source>
        <dbReference type="Proteomes" id="UP000076722"/>
    </source>
</evidence>
<dbReference type="STRING" id="1314777.A0A165A7V5"/>
<dbReference type="SUPFAM" id="SSF161111">
    <property type="entry name" value="Cation efflux protein transmembrane domain-like"/>
    <property type="match status" value="1"/>
</dbReference>
<dbReference type="NCBIfam" id="TIGR01297">
    <property type="entry name" value="CDF"/>
    <property type="match status" value="1"/>
</dbReference>
<evidence type="ECO:0000256" key="6">
    <source>
        <dbReference type="SAM" id="MobiDB-lite"/>
    </source>
</evidence>
<dbReference type="PANTHER" id="PTHR43840">
    <property type="entry name" value="MITOCHONDRIAL METAL TRANSPORTER 1-RELATED"/>
    <property type="match status" value="1"/>
</dbReference>
<dbReference type="AlphaFoldDB" id="A0A165A7V5"/>
<gene>
    <name evidence="9" type="ORF">SISNIDRAFT_481315</name>
</gene>
<evidence type="ECO:0000256" key="7">
    <source>
        <dbReference type="SAM" id="Phobius"/>
    </source>
</evidence>
<dbReference type="InterPro" id="IPR002524">
    <property type="entry name" value="Cation_efflux"/>
</dbReference>
<feature type="domain" description="Cation efflux protein transmembrane" evidence="8">
    <location>
        <begin position="57"/>
        <end position="281"/>
    </location>
</feature>
<dbReference type="PANTHER" id="PTHR43840:SF15">
    <property type="entry name" value="MITOCHONDRIAL METAL TRANSPORTER 1-RELATED"/>
    <property type="match status" value="1"/>
</dbReference>
<feature type="transmembrane region" description="Helical" evidence="7">
    <location>
        <begin position="231"/>
        <end position="250"/>
    </location>
</feature>
<reference evidence="9 10" key="1">
    <citation type="journal article" date="2016" name="Mol. Biol. Evol.">
        <title>Comparative Genomics of Early-Diverging Mushroom-Forming Fungi Provides Insights into the Origins of Lignocellulose Decay Capabilities.</title>
        <authorList>
            <person name="Nagy L.G."/>
            <person name="Riley R."/>
            <person name="Tritt A."/>
            <person name="Adam C."/>
            <person name="Daum C."/>
            <person name="Floudas D."/>
            <person name="Sun H."/>
            <person name="Yadav J.S."/>
            <person name="Pangilinan J."/>
            <person name="Larsson K.H."/>
            <person name="Matsuura K."/>
            <person name="Barry K."/>
            <person name="Labutti K."/>
            <person name="Kuo R."/>
            <person name="Ohm R.A."/>
            <person name="Bhattacharya S.S."/>
            <person name="Shirouzu T."/>
            <person name="Yoshinaga Y."/>
            <person name="Martin F.M."/>
            <person name="Grigoriev I.V."/>
            <person name="Hibbett D.S."/>
        </authorList>
    </citation>
    <scope>NUCLEOTIDE SEQUENCE [LARGE SCALE GENOMIC DNA]</scope>
    <source>
        <strain evidence="9 10">HHB9708</strain>
    </source>
</reference>
<feature type="transmembrane region" description="Helical" evidence="7">
    <location>
        <begin position="55"/>
        <end position="77"/>
    </location>
</feature>
<dbReference type="Pfam" id="PF01545">
    <property type="entry name" value="Cation_efflux"/>
    <property type="match status" value="1"/>
</dbReference>
<proteinExistence type="predicted"/>
<evidence type="ECO:0000256" key="1">
    <source>
        <dbReference type="ARBA" id="ARBA00004141"/>
    </source>
</evidence>
<feature type="compositionally biased region" description="Basic residues" evidence="6">
    <location>
        <begin position="18"/>
        <end position="27"/>
    </location>
</feature>
<feature type="transmembrane region" description="Helical" evidence="7">
    <location>
        <begin position="127"/>
        <end position="148"/>
    </location>
</feature>
<evidence type="ECO:0000259" key="8">
    <source>
        <dbReference type="Pfam" id="PF01545"/>
    </source>
</evidence>
<evidence type="ECO:0000256" key="3">
    <source>
        <dbReference type="ARBA" id="ARBA00022692"/>
    </source>
</evidence>
<accession>A0A165A7V5</accession>
<evidence type="ECO:0000313" key="9">
    <source>
        <dbReference type="EMBL" id="KZS98595.1"/>
    </source>
</evidence>
<comment type="subcellular location">
    <subcellularLocation>
        <location evidence="1">Membrane</location>
        <topology evidence="1">Multi-pass membrane protein</topology>
    </subcellularLocation>
</comment>
<dbReference type="EMBL" id="KV419395">
    <property type="protein sequence ID" value="KZS98595.1"/>
    <property type="molecule type" value="Genomic_DNA"/>
</dbReference>
<feature type="region of interest" description="Disordered" evidence="6">
    <location>
        <begin position="1"/>
        <end position="36"/>
    </location>
</feature>
<keyword evidence="10" id="KW-1185">Reference proteome</keyword>
<protein>
    <submittedName>
        <fullName evidence="9">Cation efflux protein</fullName>
    </submittedName>
</protein>
<dbReference type="OrthoDB" id="435980at2759"/>
<keyword evidence="5 7" id="KW-0472">Membrane</keyword>
<dbReference type="Proteomes" id="UP000076722">
    <property type="component" value="Unassembled WGS sequence"/>
</dbReference>
<dbReference type="SUPFAM" id="SSF160240">
    <property type="entry name" value="Cation efflux protein cytoplasmic domain-like"/>
    <property type="match status" value="1"/>
</dbReference>
<dbReference type="Gene3D" id="3.30.70.1350">
    <property type="entry name" value="Cation efflux protein, cytoplasmic domain"/>
    <property type="match status" value="1"/>
</dbReference>
<keyword evidence="3 7" id="KW-0812">Transmembrane</keyword>
<evidence type="ECO:0000256" key="2">
    <source>
        <dbReference type="ARBA" id="ARBA00022448"/>
    </source>
</evidence>
<dbReference type="Gene3D" id="1.20.1510.10">
    <property type="entry name" value="Cation efflux protein transmembrane domain"/>
    <property type="match status" value="1"/>
</dbReference>
<dbReference type="InterPro" id="IPR036837">
    <property type="entry name" value="Cation_efflux_CTD_sf"/>
</dbReference>
<dbReference type="InterPro" id="IPR050291">
    <property type="entry name" value="CDF_Transporter"/>
</dbReference>
<organism evidence="9 10">
    <name type="scientific">Sistotremastrum niveocremeum HHB9708</name>
    <dbReference type="NCBI Taxonomy" id="1314777"/>
    <lineage>
        <taxon>Eukaryota</taxon>
        <taxon>Fungi</taxon>
        <taxon>Dikarya</taxon>
        <taxon>Basidiomycota</taxon>
        <taxon>Agaricomycotina</taxon>
        <taxon>Agaricomycetes</taxon>
        <taxon>Sistotremastrales</taxon>
        <taxon>Sistotremastraceae</taxon>
        <taxon>Sertulicium</taxon>
        <taxon>Sertulicium niveocremeum</taxon>
    </lineage>
</organism>
<dbReference type="InterPro" id="IPR058533">
    <property type="entry name" value="Cation_efflux_TM"/>
</dbReference>
<keyword evidence="2" id="KW-0813">Transport</keyword>
<feature type="compositionally biased region" description="Basic and acidic residues" evidence="6">
    <location>
        <begin position="7"/>
        <end position="17"/>
    </location>
</feature>
<feature type="transmembrane region" description="Helical" evidence="7">
    <location>
        <begin position="256"/>
        <end position="274"/>
    </location>
</feature>
<dbReference type="GO" id="GO:0098771">
    <property type="term" value="P:inorganic ion homeostasis"/>
    <property type="evidence" value="ECO:0007669"/>
    <property type="project" value="UniProtKB-ARBA"/>
</dbReference>